<evidence type="ECO:0000313" key="5">
    <source>
        <dbReference type="Proteomes" id="UP001149165"/>
    </source>
</evidence>
<dbReference type="PANTHER" id="PTHR12992:SF44">
    <property type="entry name" value="NUDIX HYDROLASE DOMAIN-CONTAINING PROTEIN"/>
    <property type="match status" value="1"/>
</dbReference>
<dbReference type="Proteomes" id="UP001149165">
    <property type="component" value="Unassembled WGS sequence"/>
</dbReference>
<dbReference type="GO" id="GO:0010945">
    <property type="term" value="F:coenzyme A diphosphatase activity"/>
    <property type="evidence" value="ECO:0007669"/>
    <property type="project" value="InterPro"/>
</dbReference>
<protein>
    <recommendedName>
        <fullName evidence="3">Nudix hydrolase domain-containing protein</fullName>
    </recommendedName>
</protein>
<dbReference type="InterPro" id="IPR045121">
    <property type="entry name" value="CoAse"/>
</dbReference>
<dbReference type="Pfam" id="PF00293">
    <property type="entry name" value="NUDIX"/>
    <property type="match status" value="1"/>
</dbReference>
<keyword evidence="2" id="KW-1133">Transmembrane helix</keyword>
<reference evidence="4" key="1">
    <citation type="submission" date="2022-11" db="EMBL/GenBank/DDBJ databases">
        <authorList>
            <person name="Petersen C."/>
        </authorList>
    </citation>
    <scope>NUCLEOTIDE SEQUENCE</scope>
    <source>
        <strain evidence="4">IBT 30069</strain>
    </source>
</reference>
<evidence type="ECO:0000256" key="1">
    <source>
        <dbReference type="SAM" id="MobiDB-lite"/>
    </source>
</evidence>
<dbReference type="SUPFAM" id="SSF55811">
    <property type="entry name" value="Nudix"/>
    <property type="match status" value="1"/>
</dbReference>
<reference evidence="4" key="2">
    <citation type="journal article" date="2023" name="IMA Fungus">
        <title>Comparative genomic study of the Penicillium genus elucidates a diverse pangenome and 15 lateral gene transfer events.</title>
        <authorList>
            <person name="Petersen C."/>
            <person name="Sorensen T."/>
            <person name="Nielsen M.R."/>
            <person name="Sondergaard T.E."/>
            <person name="Sorensen J.L."/>
            <person name="Fitzpatrick D.A."/>
            <person name="Frisvad J.C."/>
            <person name="Nielsen K.L."/>
        </authorList>
    </citation>
    <scope>NUCLEOTIDE SEQUENCE</scope>
    <source>
        <strain evidence="4">IBT 30069</strain>
    </source>
</reference>
<proteinExistence type="predicted"/>
<dbReference type="Gene3D" id="3.90.79.10">
    <property type="entry name" value="Nucleoside Triphosphate Pyrophosphohydrolase"/>
    <property type="match status" value="1"/>
</dbReference>
<feature type="transmembrane region" description="Helical" evidence="2">
    <location>
        <begin position="393"/>
        <end position="417"/>
    </location>
</feature>
<feature type="region of interest" description="Disordered" evidence="1">
    <location>
        <begin position="350"/>
        <end position="370"/>
    </location>
</feature>
<dbReference type="PROSITE" id="PS51462">
    <property type="entry name" value="NUDIX"/>
    <property type="match status" value="1"/>
</dbReference>
<name>A0A9W9K4D9_9EURO</name>
<dbReference type="OrthoDB" id="77989at2759"/>
<feature type="domain" description="Nudix hydrolase" evidence="3">
    <location>
        <begin position="36"/>
        <end position="212"/>
    </location>
</feature>
<dbReference type="EMBL" id="JAPQKH010000006">
    <property type="protein sequence ID" value="KAJ5092713.1"/>
    <property type="molecule type" value="Genomic_DNA"/>
</dbReference>
<accession>A0A9W9K4D9</accession>
<feature type="compositionally biased region" description="Polar residues" evidence="1">
    <location>
        <begin position="351"/>
        <end position="361"/>
    </location>
</feature>
<dbReference type="InterPro" id="IPR015797">
    <property type="entry name" value="NUDIX_hydrolase-like_dom_sf"/>
</dbReference>
<evidence type="ECO:0000259" key="3">
    <source>
        <dbReference type="PROSITE" id="PS51462"/>
    </source>
</evidence>
<dbReference type="PANTHER" id="PTHR12992">
    <property type="entry name" value="NUDIX HYDROLASE"/>
    <property type="match status" value="1"/>
</dbReference>
<dbReference type="CDD" id="cd03426">
    <property type="entry name" value="NUDIX_CoAse_Nudt7"/>
    <property type="match status" value="1"/>
</dbReference>
<gene>
    <name evidence="4" type="ORF">N7456_008574</name>
</gene>
<comment type="caution">
    <text evidence="4">The sequence shown here is derived from an EMBL/GenBank/DDBJ whole genome shotgun (WGS) entry which is preliminary data.</text>
</comment>
<keyword evidence="2" id="KW-0812">Transmembrane</keyword>
<evidence type="ECO:0000313" key="4">
    <source>
        <dbReference type="EMBL" id="KAJ5092713.1"/>
    </source>
</evidence>
<sequence length="420" mass="46860">MDTPASQAGLSHFLHNVLSELYQHPSPHVPDPPTCKKRASVALILRVRPTYNHWPTSSSIGDPSLTVEDRLDEFFSQPWVQNGDPEVLFIKRAARVGDRWTGHIALPGGKRDPEDADDQAAAIREAWEEIGLDLTTDDCIHVGNLPERWVTTSWGSVPLMTLCPFVFLTTRSDSPTLNLQPTEVASTHWIPLKALLSSSVRTVEHVDISQRFTKQSGFLARMAVRSMMGYMQFSAVRLLPSESQQCSSVPGFIPNEKTQPSFLQSLKSWCLSNQAESGERDRPLLLWGLTLGILTDFLGLFPPNNAVHLWKPPTFGVPDLRLIVSILTYNLRKHNKQQLKAAGILKHANSNDKPNALSTTSDAERPGSSGQAIDGHAYAVGIMLHGYYDRLRMAIYVFLAWRIALGSAAGFTAWRFFRRR</sequence>
<keyword evidence="2" id="KW-0472">Membrane</keyword>
<dbReference type="InterPro" id="IPR000086">
    <property type="entry name" value="NUDIX_hydrolase_dom"/>
</dbReference>
<organism evidence="4 5">
    <name type="scientific">Penicillium angulare</name>
    <dbReference type="NCBI Taxonomy" id="116970"/>
    <lineage>
        <taxon>Eukaryota</taxon>
        <taxon>Fungi</taxon>
        <taxon>Dikarya</taxon>
        <taxon>Ascomycota</taxon>
        <taxon>Pezizomycotina</taxon>
        <taxon>Eurotiomycetes</taxon>
        <taxon>Eurotiomycetidae</taxon>
        <taxon>Eurotiales</taxon>
        <taxon>Aspergillaceae</taxon>
        <taxon>Penicillium</taxon>
    </lineage>
</organism>
<keyword evidence="5" id="KW-1185">Reference proteome</keyword>
<evidence type="ECO:0000256" key="2">
    <source>
        <dbReference type="SAM" id="Phobius"/>
    </source>
</evidence>
<dbReference type="AlphaFoldDB" id="A0A9W9K4D9"/>